<protein>
    <submittedName>
        <fullName evidence="2">Uncharacterized protein</fullName>
    </submittedName>
</protein>
<evidence type="ECO:0000256" key="1">
    <source>
        <dbReference type="SAM" id="MobiDB-lite"/>
    </source>
</evidence>
<name>Q75KU7_ORYSJ</name>
<organism evidence="2 3">
    <name type="scientific">Oryza sativa subsp. japonica</name>
    <name type="common">Rice</name>
    <dbReference type="NCBI Taxonomy" id="39947"/>
    <lineage>
        <taxon>Eukaryota</taxon>
        <taxon>Viridiplantae</taxon>
        <taxon>Streptophyta</taxon>
        <taxon>Embryophyta</taxon>
        <taxon>Tracheophyta</taxon>
        <taxon>Spermatophyta</taxon>
        <taxon>Magnoliopsida</taxon>
        <taxon>Liliopsida</taxon>
        <taxon>Poales</taxon>
        <taxon>Poaceae</taxon>
        <taxon>BOP clade</taxon>
        <taxon>Oryzoideae</taxon>
        <taxon>Oryzeae</taxon>
        <taxon>Oryzinae</taxon>
        <taxon>Oryza</taxon>
        <taxon>Oryza sativa</taxon>
    </lineage>
</organism>
<gene>
    <name evidence="2" type="primary">OJ1014_C08.1</name>
</gene>
<dbReference type="AlphaFoldDB" id="Q75KU7"/>
<feature type="region of interest" description="Disordered" evidence="1">
    <location>
        <begin position="1"/>
        <end position="23"/>
    </location>
</feature>
<reference evidence="3" key="1">
    <citation type="journal article" date="2005" name="Nature">
        <title>The map-based sequence of the rice genome.</title>
        <authorList>
            <consortium name="International rice genome sequencing project (IRGSP)"/>
            <person name="Matsumoto T."/>
            <person name="Wu J."/>
            <person name="Kanamori H."/>
            <person name="Katayose Y."/>
            <person name="Fujisawa M."/>
            <person name="Namiki N."/>
            <person name="Mizuno H."/>
            <person name="Yamamoto K."/>
            <person name="Antonio B.A."/>
            <person name="Baba T."/>
            <person name="Sakata K."/>
            <person name="Nagamura Y."/>
            <person name="Aoki H."/>
            <person name="Arikawa K."/>
            <person name="Arita K."/>
            <person name="Bito T."/>
            <person name="Chiden Y."/>
            <person name="Fujitsuka N."/>
            <person name="Fukunaka R."/>
            <person name="Hamada M."/>
            <person name="Harada C."/>
            <person name="Hayashi A."/>
            <person name="Hijishita S."/>
            <person name="Honda M."/>
            <person name="Hosokawa S."/>
            <person name="Ichikawa Y."/>
            <person name="Idonuma A."/>
            <person name="Iijima M."/>
            <person name="Ikeda M."/>
            <person name="Ikeno M."/>
            <person name="Ito K."/>
            <person name="Ito S."/>
            <person name="Ito T."/>
            <person name="Ito Y."/>
            <person name="Ito Y."/>
            <person name="Iwabuchi A."/>
            <person name="Kamiya K."/>
            <person name="Karasawa W."/>
            <person name="Kurita K."/>
            <person name="Katagiri S."/>
            <person name="Kikuta A."/>
            <person name="Kobayashi H."/>
            <person name="Kobayashi N."/>
            <person name="Machita K."/>
            <person name="Maehara T."/>
            <person name="Masukawa M."/>
            <person name="Mizubayashi T."/>
            <person name="Mukai Y."/>
            <person name="Nagasaki H."/>
            <person name="Nagata Y."/>
            <person name="Naito S."/>
            <person name="Nakashima M."/>
            <person name="Nakama Y."/>
            <person name="Nakamichi Y."/>
            <person name="Nakamura M."/>
            <person name="Meguro A."/>
            <person name="Negishi M."/>
            <person name="Ohta I."/>
            <person name="Ohta T."/>
            <person name="Okamoto M."/>
            <person name="Ono N."/>
            <person name="Saji S."/>
            <person name="Sakaguchi M."/>
            <person name="Sakai K."/>
            <person name="Shibata M."/>
            <person name="Shimokawa T."/>
            <person name="Song J."/>
            <person name="Takazaki Y."/>
            <person name="Terasawa K."/>
            <person name="Tsugane M."/>
            <person name="Tsuji K."/>
            <person name="Ueda S."/>
            <person name="Waki K."/>
            <person name="Yamagata H."/>
            <person name="Yamamoto M."/>
            <person name="Yamamoto S."/>
            <person name="Yamane H."/>
            <person name="Yoshiki S."/>
            <person name="Yoshihara R."/>
            <person name="Yukawa K."/>
            <person name="Zhong H."/>
            <person name="Yano M."/>
            <person name="Yuan Q."/>
            <person name="Ouyang S."/>
            <person name="Liu J."/>
            <person name="Jones K.M."/>
            <person name="Gansberger K."/>
            <person name="Moffat K."/>
            <person name="Hill J."/>
            <person name="Bera J."/>
            <person name="Fadrosh D."/>
            <person name="Jin S."/>
            <person name="Johri S."/>
            <person name="Kim M."/>
            <person name="Overton L."/>
            <person name="Reardon M."/>
            <person name="Tsitrin T."/>
            <person name="Vuong H."/>
            <person name="Weaver B."/>
            <person name="Ciecko A."/>
            <person name="Tallon L."/>
            <person name="Jackson J."/>
            <person name="Pai G."/>
            <person name="Aken S.V."/>
            <person name="Utterback T."/>
            <person name="Reidmuller S."/>
            <person name="Feldblyum T."/>
            <person name="Hsiao J."/>
            <person name="Zismann V."/>
            <person name="Iobst S."/>
            <person name="de Vazeille A.R."/>
            <person name="Buell C.R."/>
            <person name="Ying K."/>
            <person name="Li Y."/>
            <person name="Lu T."/>
            <person name="Huang Y."/>
            <person name="Zhao Q."/>
            <person name="Feng Q."/>
            <person name="Zhang L."/>
            <person name="Zhu J."/>
            <person name="Weng Q."/>
            <person name="Mu J."/>
            <person name="Lu Y."/>
            <person name="Fan D."/>
            <person name="Liu Y."/>
            <person name="Guan J."/>
            <person name="Zhang Y."/>
            <person name="Yu S."/>
            <person name="Liu X."/>
            <person name="Zhang Y."/>
            <person name="Hong G."/>
            <person name="Han B."/>
            <person name="Choisne N."/>
            <person name="Demange N."/>
            <person name="Orjeda G."/>
            <person name="Samain S."/>
            <person name="Cattolico L."/>
            <person name="Pelletier E."/>
            <person name="Couloux A."/>
            <person name="Segurens B."/>
            <person name="Wincker P."/>
            <person name="D'Hont A."/>
            <person name="Scarpelli C."/>
            <person name="Weissenbach J."/>
            <person name="Salanoubat M."/>
            <person name="Quetier F."/>
            <person name="Yu Y."/>
            <person name="Kim H.R."/>
            <person name="Rambo T."/>
            <person name="Currie J."/>
            <person name="Collura K."/>
            <person name="Luo M."/>
            <person name="Yang T."/>
            <person name="Ammiraju J.S.S."/>
            <person name="Engler F."/>
            <person name="Soderlund C."/>
            <person name="Wing R.A."/>
            <person name="Palmer L.E."/>
            <person name="de la Bastide M."/>
            <person name="Spiegel L."/>
            <person name="Nascimento L."/>
            <person name="Zutavern T."/>
            <person name="O'Shaughnessy A."/>
            <person name="Dike S."/>
            <person name="Dedhia N."/>
            <person name="Preston R."/>
            <person name="Balija V."/>
            <person name="McCombie W.R."/>
            <person name="Chow T."/>
            <person name="Chen H."/>
            <person name="Chung M."/>
            <person name="Chen C."/>
            <person name="Shaw J."/>
            <person name="Wu H."/>
            <person name="Hsiao K."/>
            <person name="Chao Y."/>
            <person name="Chu M."/>
            <person name="Cheng C."/>
            <person name="Hour A."/>
            <person name="Lee P."/>
            <person name="Lin S."/>
            <person name="Lin Y."/>
            <person name="Liou J."/>
            <person name="Liu S."/>
            <person name="Hsing Y."/>
            <person name="Raghuvanshi S."/>
            <person name="Mohanty A."/>
            <person name="Bharti A.K."/>
            <person name="Gaur A."/>
            <person name="Gupta V."/>
            <person name="Kumar D."/>
            <person name="Ravi V."/>
            <person name="Vij S."/>
            <person name="Kapur A."/>
            <person name="Khurana P."/>
            <person name="Khurana P."/>
            <person name="Khurana J.P."/>
            <person name="Tyagi A.K."/>
            <person name="Gaikwad K."/>
            <person name="Singh A."/>
            <person name="Dalal V."/>
            <person name="Srivastava S."/>
            <person name="Dixit A."/>
            <person name="Pal A.K."/>
            <person name="Ghazi I.A."/>
            <person name="Yadav M."/>
            <person name="Pandit A."/>
            <person name="Bhargava A."/>
            <person name="Sureshbabu K."/>
            <person name="Batra K."/>
            <person name="Sharma T.R."/>
            <person name="Mohapatra T."/>
            <person name="Singh N.K."/>
            <person name="Messing J."/>
            <person name="Nelson A.B."/>
            <person name="Fuks G."/>
            <person name="Kavchok S."/>
            <person name="Keizer G."/>
            <person name="Linton E."/>
            <person name="Llaca V."/>
            <person name="Song R."/>
            <person name="Tanyolac B."/>
            <person name="Young S."/>
            <person name="Ho-Il K."/>
            <person name="Hahn J.H."/>
            <person name="Sangsakoo G."/>
            <person name="Vanavichit A."/>
            <person name="de Mattos Luiz.A.T."/>
            <person name="Zimmer P.D."/>
            <person name="Malone G."/>
            <person name="Dellagostin O."/>
            <person name="de Oliveira A.C."/>
            <person name="Bevan M."/>
            <person name="Bancroft I."/>
            <person name="Minx P."/>
            <person name="Cordum H."/>
            <person name="Wilson R."/>
            <person name="Cheng Z."/>
            <person name="Jin W."/>
            <person name="Jiang J."/>
            <person name="Leong S.A."/>
            <person name="Iwama H."/>
            <person name="Gojobori T."/>
            <person name="Itoh T."/>
            <person name="Niimura Y."/>
            <person name="Fujii Y."/>
            <person name="Habara T."/>
            <person name="Sakai H."/>
            <person name="Sato Y."/>
            <person name="Wilson G."/>
            <person name="Kumar K."/>
            <person name="McCouch S."/>
            <person name="Juretic N."/>
            <person name="Hoen D."/>
            <person name="Wright S."/>
            <person name="Bruskiewich R."/>
            <person name="Bureau T."/>
            <person name="Miyao A."/>
            <person name="Hirochika H."/>
            <person name="Nishikawa T."/>
            <person name="Kadowaki K."/>
            <person name="Sugiura M."/>
            <person name="Burr B."/>
            <person name="Sasaki T."/>
        </authorList>
    </citation>
    <scope>NUCLEOTIDE SEQUENCE [LARGE SCALE GENOMIC DNA]</scope>
    <source>
        <strain evidence="3">cv. Nipponbare</strain>
    </source>
</reference>
<reference evidence="3" key="2">
    <citation type="journal article" date="2008" name="Nucleic Acids Res.">
        <title>The rice annotation project database (RAP-DB): 2008 update.</title>
        <authorList>
            <consortium name="The rice annotation project (RAP)"/>
        </authorList>
    </citation>
    <scope>GENOME REANNOTATION</scope>
    <source>
        <strain evidence="3">cv. Nipponbare</strain>
    </source>
</reference>
<sequence>MADEDCNSGNLVERDARGRGNGGLRGCTHRSWWADVSDREYTWWADVSDREYSWTQLN</sequence>
<dbReference type="EMBL" id="AC097111">
    <property type="protein sequence ID" value="AAS75220.1"/>
    <property type="molecule type" value="Genomic_DNA"/>
</dbReference>
<dbReference type="Proteomes" id="UP000000763">
    <property type="component" value="Chromosome 5"/>
</dbReference>
<evidence type="ECO:0000313" key="3">
    <source>
        <dbReference type="Proteomes" id="UP000000763"/>
    </source>
</evidence>
<accession>Q75KU7</accession>
<proteinExistence type="predicted"/>
<evidence type="ECO:0000313" key="2">
    <source>
        <dbReference type="EMBL" id="AAS75220.1"/>
    </source>
</evidence>